<proteinExistence type="predicted"/>
<dbReference type="Proteomes" id="UP001556367">
    <property type="component" value="Unassembled WGS sequence"/>
</dbReference>
<dbReference type="EMBL" id="JASNQZ010000012">
    <property type="protein sequence ID" value="KAL0950271.1"/>
    <property type="molecule type" value="Genomic_DNA"/>
</dbReference>
<keyword evidence="4" id="KW-1185">Reference proteome</keyword>
<evidence type="ECO:0000259" key="2">
    <source>
        <dbReference type="Pfam" id="PF25023"/>
    </source>
</evidence>
<dbReference type="PANTHER" id="PTHR32305:SF15">
    <property type="entry name" value="PROTEIN RHSA-RELATED"/>
    <property type="match status" value="1"/>
</dbReference>
<dbReference type="InterPro" id="IPR022385">
    <property type="entry name" value="Rhs_assc_core"/>
</dbReference>
<evidence type="ECO:0000313" key="4">
    <source>
        <dbReference type="Proteomes" id="UP001556367"/>
    </source>
</evidence>
<dbReference type="Pfam" id="PF25023">
    <property type="entry name" value="TEN_YD-shell"/>
    <property type="match status" value="1"/>
</dbReference>
<dbReference type="Gene3D" id="2.180.10.10">
    <property type="entry name" value="RHS repeat-associated core"/>
    <property type="match status" value="2"/>
</dbReference>
<sequence>MQNGATVKERRLEYYPGSSQVQSTSQWIGADTYSTQSFEFDKTGNDIVIKGPGSALMKLAYDDTYSNVTSSSTYVAEGAAPLTETAEFDLATGKPVSSTGANGNTTKLVYDVLVRVVETSLGDEASTTTIDTQAYEVIDNQFYQTTYTDFGGDKVQFKTINHIDGLSRVWKTEAPRPDDLDEMICSDIQYDGAGRMVARSRDYPSTATPAVTTFKYDALSRAIEQSVPAVAVGVAPVTITTAYTYDSGVLKVTDTKSQADNTPSVTSRCLTYLPNPEPSTDKLVVPYGTSTTDELQQTIQTAFDPLGRPSCIQDPSGAKLSLIWDGLGRVISRRVTHVVKGVSKDISYTTALYDSANTKLTAENQLTGSKTVTTMDWAQRPVSKVTADETLAFVYDEGGQYTKERLVSVTSSNNIKHTFDYDIRGNITMSNIKIDDQDYRTTYQWSLANELLQTVNPDGSTITRSLLADGQTVGNLELANAANVARASVSLSNYADGFARPLLCEFGNGLTSNSVLTSNGMIATMNLSKGNTTVHTQNWKIDAFSRITSYDVSSPGLLANSGASNSFLYDAAGQLDKHQSQGSSSAHEFSYDESGNLLNRNGKAFINDGWQLSQIKNSDDTVEFSFKYSDDGLMTSKLDGLGTVLKTMQYDANGRLALTDQMSFVYDFSGNLLKATMANGDVRLYINQAYEIDIPKSGSASHTAYLVHGYRRAALQTTDGSSADVVHYFHADHLGSTIAVSDDTGAIITQYSYDSFGKATVTQGQDVSRYKFSGKEAFGDLYYYGARFYEPDIGRFLTLDNYPVSIEGLKTSTFNMYTFSRNDPVNYIDLNGNAPWWHWFVDAVLITVGVALSFVPGVNAVVLGVVTGALIGAGVSGASYDISGKSDNKEWGLQVGLGGLIGGISGGASTYLDAILPAVTISDPLAAEGAIGLRTIGGYVVRTTIRIAVHSELQSGLSVLQQVIENAVHGDPLDKDLGQAAATGAIGGALSSLKQVPIKFGKPLIRSDVRFKLQLTMRARAANQLFRTEKWTELGSITKNIENPLRQTFSNVARPSEVAVSNTSSRRLILFRDSSL</sequence>
<organism evidence="3 4">
    <name type="scientific">Hohenbuehelia grisea</name>
    <dbReference type="NCBI Taxonomy" id="104357"/>
    <lineage>
        <taxon>Eukaryota</taxon>
        <taxon>Fungi</taxon>
        <taxon>Dikarya</taxon>
        <taxon>Basidiomycota</taxon>
        <taxon>Agaricomycotina</taxon>
        <taxon>Agaricomycetes</taxon>
        <taxon>Agaricomycetidae</taxon>
        <taxon>Agaricales</taxon>
        <taxon>Pleurotineae</taxon>
        <taxon>Pleurotaceae</taxon>
        <taxon>Hohenbuehelia</taxon>
    </lineage>
</organism>
<dbReference type="InterPro" id="IPR056823">
    <property type="entry name" value="TEN-like_YD-shell"/>
</dbReference>
<dbReference type="PANTHER" id="PTHR32305">
    <property type="match status" value="1"/>
</dbReference>
<dbReference type="NCBIfam" id="TIGR03696">
    <property type="entry name" value="Rhs_assc_core"/>
    <property type="match status" value="1"/>
</dbReference>
<reference evidence="4" key="1">
    <citation type="submission" date="2024-06" db="EMBL/GenBank/DDBJ databases">
        <title>Multi-omics analyses provide insights into the biosynthesis of the anticancer antibiotic pleurotin in Hohenbuehelia grisea.</title>
        <authorList>
            <person name="Weaver J.A."/>
            <person name="Alberti F."/>
        </authorList>
    </citation>
    <scope>NUCLEOTIDE SEQUENCE [LARGE SCALE GENOMIC DNA]</scope>
    <source>
        <strain evidence="4">T-177</strain>
    </source>
</reference>
<accession>A0ABR3J438</accession>
<evidence type="ECO:0000256" key="1">
    <source>
        <dbReference type="ARBA" id="ARBA00022737"/>
    </source>
</evidence>
<comment type="caution">
    <text evidence="3">The sequence shown here is derived from an EMBL/GenBank/DDBJ whole genome shotgun (WGS) entry which is preliminary data.</text>
</comment>
<keyword evidence="1" id="KW-0677">Repeat</keyword>
<name>A0ABR3J438_9AGAR</name>
<gene>
    <name evidence="3" type="ORF">HGRIS_010251</name>
</gene>
<feature type="domain" description="Teneurin-like YD-shell" evidence="2">
    <location>
        <begin position="519"/>
        <end position="825"/>
    </location>
</feature>
<dbReference type="InterPro" id="IPR050708">
    <property type="entry name" value="T6SS_VgrG/RHS"/>
</dbReference>
<protein>
    <recommendedName>
        <fullName evidence="2">Teneurin-like YD-shell domain-containing protein</fullName>
    </recommendedName>
</protein>
<evidence type="ECO:0000313" key="3">
    <source>
        <dbReference type="EMBL" id="KAL0950271.1"/>
    </source>
</evidence>